<keyword evidence="3" id="KW-1185">Reference proteome</keyword>
<dbReference type="EMBL" id="BGPR01045051">
    <property type="protein sequence ID" value="GBO21933.1"/>
    <property type="molecule type" value="Genomic_DNA"/>
</dbReference>
<feature type="compositionally biased region" description="Basic and acidic residues" evidence="1">
    <location>
        <begin position="154"/>
        <end position="163"/>
    </location>
</feature>
<gene>
    <name evidence="2" type="ORF">AVEN_6342_1</name>
</gene>
<organism evidence="2 3">
    <name type="scientific">Araneus ventricosus</name>
    <name type="common">Orbweaver spider</name>
    <name type="synonym">Epeira ventricosa</name>
    <dbReference type="NCBI Taxonomy" id="182803"/>
    <lineage>
        <taxon>Eukaryota</taxon>
        <taxon>Metazoa</taxon>
        <taxon>Ecdysozoa</taxon>
        <taxon>Arthropoda</taxon>
        <taxon>Chelicerata</taxon>
        <taxon>Arachnida</taxon>
        <taxon>Araneae</taxon>
        <taxon>Araneomorphae</taxon>
        <taxon>Entelegynae</taxon>
        <taxon>Araneoidea</taxon>
        <taxon>Araneidae</taxon>
        <taxon>Araneus</taxon>
    </lineage>
</organism>
<reference evidence="2 3" key="1">
    <citation type="journal article" date="2019" name="Sci. Rep.">
        <title>Orb-weaving spider Araneus ventricosus genome elucidates the spidroin gene catalogue.</title>
        <authorList>
            <person name="Kono N."/>
            <person name="Nakamura H."/>
            <person name="Ohtoshi R."/>
            <person name="Moran D.A.P."/>
            <person name="Shinohara A."/>
            <person name="Yoshida Y."/>
            <person name="Fujiwara M."/>
            <person name="Mori M."/>
            <person name="Tomita M."/>
            <person name="Arakawa K."/>
        </authorList>
    </citation>
    <scope>NUCLEOTIDE SEQUENCE [LARGE SCALE GENOMIC DNA]</scope>
</reference>
<feature type="region of interest" description="Disordered" evidence="1">
    <location>
        <begin position="148"/>
        <end position="201"/>
    </location>
</feature>
<comment type="caution">
    <text evidence="2">The sequence shown here is derived from an EMBL/GenBank/DDBJ whole genome shotgun (WGS) entry which is preliminary data.</text>
</comment>
<protein>
    <submittedName>
        <fullName evidence="2">Uncharacterized protein</fullName>
    </submittedName>
</protein>
<proteinExistence type="predicted"/>
<dbReference type="Proteomes" id="UP000499080">
    <property type="component" value="Unassembled WGS sequence"/>
</dbReference>
<evidence type="ECO:0000256" key="1">
    <source>
        <dbReference type="SAM" id="MobiDB-lite"/>
    </source>
</evidence>
<dbReference type="AlphaFoldDB" id="A0A4Y2V9K2"/>
<name>A0A4Y2V9K2_ARAVE</name>
<accession>A0A4Y2V9K2</accession>
<evidence type="ECO:0000313" key="3">
    <source>
        <dbReference type="Proteomes" id="UP000499080"/>
    </source>
</evidence>
<evidence type="ECO:0000313" key="2">
    <source>
        <dbReference type="EMBL" id="GBO21933.1"/>
    </source>
</evidence>
<sequence>MILVITVENHVTLFSFRRGHTGDKEGFTLPFMALYGSFICDPTLSSNIHSGKAQHSSLTSAFSKSSSMSVELQTFCAGTLVGWAGGPRSKVYFESLGLTVVDLSRCCPCCPKYLDLPEEVFHQRLASSATASITTRRRKYGRVRLRLQGNGDEEGGRGGKWDDQLESSTGVNIGASRRESSVGRRTGRQAESSSDEPAADRARIIHWGNYLTRGKPRANQQRQAEAVNEIIAAAADCRATTGTSRQARASKQSLTIAADEPVSKEPKQIAVWEEA</sequence>